<protein>
    <submittedName>
        <fullName evidence="1">S-adenosyl-L-methionine-dependent methyltransferase</fullName>
    </submittedName>
</protein>
<reference evidence="1 2" key="1">
    <citation type="journal article" date="2018" name="Mol. Biol. Evol.">
        <title>Broad Genomic Sampling Reveals a Smut Pathogenic Ancestry of the Fungal Clade Ustilaginomycotina.</title>
        <authorList>
            <person name="Kijpornyongpan T."/>
            <person name="Mondo S.J."/>
            <person name="Barry K."/>
            <person name="Sandor L."/>
            <person name="Lee J."/>
            <person name="Lipzen A."/>
            <person name="Pangilinan J."/>
            <person name="LaButti K."/>
            <person name="Hainaut M."/>
            <person name="Henrissat B."/>
            <person name="Grigoriev I.V."/>
            <person name="Spatafora J.W."/>
            <person name="Aime M.C."/>
        </authorList>
    </citation>
    <scope>NUCLEOTIDE SEQUENCE [LARGE SCALE GENOMIC DNA]</scope>
    <source>
        <strain evidence="1 2">SA 807</strain>
    </source>
</reference>
<evidence type="ECO:0000313" key="1">
    <source>
        <dbReference type="EMBL" id="PWN54106.1"/>
    </source>
</evidence>
<proteinExistence type="predicted"/>
<sequence length="469" mass="52561">MPAKKETKKPKIASSFTRSSSTSLPPPKMNTSNSSIQPKQSSLSSSSSSSSRQGPPPSLDKRRLEVNQRLLAAAERGDLELCKQLLNPPKNAAVEGGDDQPVLAADAWFEDSSNLGWSSLHFAAENGNVKLVRLLLRSGAIWNAVDSLGNTAADIAWSRNHEKAYKAIFDEGVRQTLLLNLLKRKNEDSADADDGVQGSEEEAAAETGMNEDGDQGKVISSGEGNLTLAPPTNDLANSNKDFLKSRLEFFRDEEDKMRCLDQDGNMVMADWESNIMQRSAELICKDQKPGFSALNVGFGLGIVDKFIQSYKPSRHVIIEAHPDALAYMRSQGWDKVPGVEIFEGRWEDWIKDSDAEEDVEKMLKLGSFDAVYWDTYSQDYNDLRRFFECLPNLLTGPEARFSFFHGLAATNAFLYDVYTRVSELDLKDIGLVTEWEEVVPDITEETWRGVKRKYWDLDSYRLPLCRLEF</sequence>
<organism evidence="1 2">
    <name type="scientific">Violaceomyces palustris</name>
    <dbReference type="NCBI Taxonomy" id="1673888"/>
    <lineage>
        <taxon>Eukaryota</taxon>
        <taxon>Fungi</taxon>
        <taxon>Dikarya</taxon>
        <taxon>Basidiomycota</taxon>
        <taxon>Ustilaginomycotina</taxon>
        <taxon>Ustilaginomycetes</taxon>
        <taxon>Violaceomycetales</taxon>
        <taxon>Violaceomycetaceae</taxon>
        <taxon>Violaceomyces</taxon>
    </lineage>
</organism>
<dbReference type="EMBL" id="KZ819696">
    <property type="protein sequence ID" value="PWN54106.1"/>
    <property type="molecule type" value="Genomic_DNA"/>
</dbReference>
<keyword evidence="1" id="KW-0489">Methyltransferase</keyword>
<name>A0ACD0P816_9BASI</name>
<dbReference type="Proteomes" id="UP000245626">
    <property type="component" value="Unassembled WGS sequence"/>
</dbReference>
<gene>
    <name evidence="1" type="ORF">IE53DRAFT_383356</name>
</gene>
<keyword evidence="1" id="KW-0808">Transferase</keyword>
<accession>A0ACD0P816</accession>
<evidence type="ECO:0000313" key="2">
    <source>
        <dbReference type="Proteomes" id="UP000245626"/>
    </source>
</evidence>
<keyword evidence="2" id="KW-1185">Reference proteome</keyword>